<sequence length="103" mass="12226">MPHWTGRVNIPSGAAKRDLSGHLCDERHLFSLFVKQNMGEEFRSRSPRRFYVLPSWSTNFRRLGKLLTSTFRLLRRLDNSYFHHWALFHRLLIPLGNMLILSC</sequence>
<dbReference type="EMBL" id="WIQW01000039">
    <property type="protein sequence ID" value="KAF3095888.1"/>
    <property type="molecule type" value="Genomic_DNA"/>
</dbReference>
<evidence type="ECO:0000313" key="1">
    <source>
        <dbReference type="EMBL" id="KAF3095888.1"/>
    </source>
</evidence>
<proteinExistence type="predicted"/>
<organism evidence="1 2">
    <name type="scientific">Orbilia oligospora</name>
    <name type="common">Nematode-trapping fungus</name>
    <name type="synonym">Arthrobotrys oligospora</name>
    <dbReference type="NCBI Taxonomy" id="2813651"/>
    <lineage>
        <taxon>Eukaryota</taxon>
        <taxon>Fungi</taxon>
        <taxon>Dikarya</taxon>
        <taxon>Ascomycota</taxon>
        <taxon>Pezizomycotina</taxon>
        <taxon>Orbiliomycetes</taxon>
        <taxon>Orbiliales</taxon>
        <taxon>Orbiliaceae</taxon>
        <taxon>Orbilia</taxon>
    </lineage>
</organism>
<evidence type="ECO:0000313" key="2">
    <source>
        <dbReference type="Proteomes" id="UP000475325"/>
    </source>
</evidence>
<dbReference type="Proteomes" id="UP000475325">
    <property type="component" value="Unassembled WGS sequence"/>
</dbReference>
<accession>A0A7C8J891</accession>
<protein>
    <submittedName>
        <fullName evidence="1">Uncharacterized protein</fullName>
    </submittedName>
</protein>
<gene>
    <name evidence="1" type="ORF">TWF102_006876</name>
</gene>
<reference evidence="1 2" key="1">
    <citation type="submission" date="2019-06" db="EMBL/GenBank/DDBJ databases">
        <authorList>
            <person name="Palmer J.M."/>
        </authorList>
    </citation>
    <scope>NUCLEOTIDE SEQUENCE [LARGE SCALE GENOMIC DNA]</scope>
    <source>
        <strain evidence="1 2">TWF102</strain>
    </source>
</reference>
<comment type="caution">
    <text evidence="1">The sequence shown here is derived from an EMBL/GenBank/DDBJ whole genome shotgun (WGS) entry which is preliminary data.</text>
</comment>
<name>A0A7C8J891_ORBOL</name>
<dbReference type="AlphaFoldDB" id="A0A7C8J891"/>